<feature type="compositionally biased region" description="Polar residues" evidence="1">
    <location>
        <begin position="24"/>
        <end position="34"/>
    </location>
</feature>
<sequence length="104" mass="11811">MAPLFSARHGQASISPDPRREETLSSAPWRSNQYPARRPADRPAERPNYGLALRDPQRDYDPGVISAGEDRSSLEELSEGDSPRRGVEERMRTAEEDHSIERYC</sequence>
<dbReference type="EMBL" id="JAUZQC010000023">
    <property type="protein sequence ID" value="KAK5850315.1"/>
    <property type="molecule type" value="Genomic_DNA"/>
</dbReference>
<keyword evidence="3" id="KW-1185">Reference proteome</keyword>
<reference evidence="2 3" key="2">
    <citation type="journal article" date="2023" name="Mol. Biol. Evol.">
        <title>Genomics of Secondarily Temperate Adaptation in the Only Non-Antarctic Icefish.</title>
        <authorList>
            <person name="Rivera-Colon A.G."/>
            <person name="Rayamajhi N."/>
            <person name="Minhas B.F."/>
            <person name="Madrigal G."/>
            <person name="Bilyk K.T."/>
            <person name="Yoon V."/>
            <person name="Hune M."/>
            <person name="Gregory S."/>
            <person name="Cheng C.H.C."/>
            <person name="Catchen J.M."/>
        </authorList>
    </citation>
    <scope>NUCLEOTIDE SEQUENCE [LARGE SCALE GENOMIC DNA]</scope>
    <source>
        <strain evidence="2">JMC-PN-2008</strain>
    </source>
</reference>
<gene>
    <name evidence="2" type="ORF">PBY51_014575</name>
</gene>
<evidence type="ECO:0000313" key="3">
    <source>
        <dbReference type="Proteomes" id="UP001346869"/>
    </source>
</evidence>
<organism evidence="2 3">
    <name type="scientific">Eleginops maclovinus</name>
    <name type="common">Patagonian blennie</name>
    <name type="synonym">Eleginus maclovinus</name>
    <dbReference type="NCBI Taxonomy" id="56733"/>
    <lineage>
        <taxon>Eukaryota</taxon>
        <taxon>Metazoa</taxon>
        <taxon>Chordata</taxon>
        <taxon>Craniata</taxon>
        <taxon>Vertebrata</taxon>
        <taxon>Euteleostomi</taxon>
        <taxon>Actinopterygii</taxon>
        <taxon>Neopterygii</taxon>
        <taxon>Teleostei</taxon>
        <taxon>Neoteleostei</taxon>
        <taxon>Acanthomorphata</taxon>
        <taxon>Eupercaria</taxon>
        <taxon>Perciformes</taxon>
        <taxon>Notothenioidei</taxon>
        <taxon>Eleginopidae</taxon>
        <taxon>Eleginops</taxon>
    </lineage>
</organism>
<feature type="region of interest" description="Disordered" evidence="1">
    <location>
        <begin position="1"/>
        <end position="104"/>
    </location>
</feature>
<accession>A0AAN7X004</accession>
<feature type="compositionally biased region" description="Basic and acidic residues" evidence="1">
    <location>
        <begin position="81"/>
        <end position="104"/>
    </location>
</feature>
<comment type="caution">
    <text evidence="2">The sequence shown here is derived from an EMBL/GenBank/DDBJ whole genome shotgun (WGS) entry which is preliminary data.</text>
</comment>
<proteinExistence type="predicted"/>
<evidence type="ECO:0000313" key="2">
    <source>
        <dbReference type="EMBL" id="KAK5850315.1"/>
    </source>
</evidence>
<protein>
    <submittedName>
        <fullName evidence="2">Uncharacterized protein</fullName>
    </submittedName>
</protein>
<dbReference type="Proteomes" id="UP001346869">
    <property type="component" value="Unassembled WGS sequence"/>
</dbReference>
<name>A0AAN7X004_ELEMC</name>
<evidence type="ECO:0000256" key="1">
    <source>
        <dbReference type="SAM" id="MobiDB-lite"/>
    </source>
</evidence>
<dbReference type="AlphaFoldDB" id="A0AAN7X004"/>
<reference evidence="2 3" key="1">
    <citation type="journal article" date="2023" name="Genes (Basel)">
        <title>Chromosome-Level Genome Assembly and Circadian Gene Repertoire of the Patagonia Blennie Eleginops maclovinus-The Closest Ancestral Proxy of Antarctic Cryonotothenioids.</title>
        <authorList>
            <person name="Cheng C.C."/>
            <person name="Rivera-Colon A.G."/>
            <person name="Minhas B.F."/>
            <person name="Wilson L."/>
            <person name="Rayamajhi N."/>
            <person name="Vargas-Chacoff L."/>
            <person name="Catchen J.M."/>
        </authorList>
    </citation>
    <scope>NUCLEOTIDE SEQUENCE [LARGE SCALE GENOMIC DNA]</scope>
    <source>
        <strain evidence="2">JMC-PN-2008</strain>
    </source>
</reference>